<accession>A0A0F9F8H4</accession>
<evidence type="ECO:0000313" key="1">
    <source>
        <dbReference type="EMBL" id="KKL82699.1"/>
    </source>
</evidence>
<protein>
    <submittedName>
        <fullName evidence="1">Uncharacterized protein</fullName>
    </submittedName>
</protein>
<proteinExistence type="predicted"/>
<organism evidence="1">
    <name type="scientific">marine sediment metagenome</name>
    <dbReference type="NCBI Taxonomy" id="412755"/>
    <lineage>
        <taxon>unclassified sequences</taxon>
        <taxon>metagenomes</taxon>
        <taxon>ecological metagenomes</taxon>
    </lineage>
</organism>
<comment type="caution">
    <text evidence="1">The sequence shown here is derived from an EMBL/GenBank/DDBJ whole genome shotgun (WGS) entry which is preliminary data.</text>
</comment>
<name>A0A0F9F8H4_9ZZZZ</name>
<gene>
    <name evidence="1" type="ORF">LCGC14_1982120</name>
</gene>
<feature type="non-terminal residue" evidence="1">
    <location>
        <position position="75"/>
    </location>
</feature>
<dbReference type="AlphaFoldDB" id="A0A0F9F8H4"/>
<sequence>MRYAKQTTVSPDRSKGEIEKLLTRFGASEFGYWTSEDQAKVGFVHRGIRIEITLPLPKLADFTQTPTGRSRTMLQ</sequence>
<dbReference type="EMBL" id="LAZR01022200">
    <property type="protein sequence ID" value="KKL82699.1"/>
    <property type="molecule type" value="Genomic_DNA"/>
</dbReference>
<reference evidence="1" key="1">
    <citation type="journal article" date="2015" name="Nature">
        <title>Complex archaea that bridge the gap between prokaryotes and eukaryotes.</title>
        <authorList>
            <person name="Spang A."/>
            <person name="Saw J.H."/>
            <person name="Jorgensen S.L."/>
            <person name="Zaremba-Niedzwiedzka K."/>
            <person name="Martijn J."/>
            <person name="Lind A.E."/>
            <person name="van Eijk R."/>
            <person name="Schleper C."/>
            <person name="Guy L."/>
            <person name="Ettema T.J."/>
        </authorList>
    </citation>
    <scope>NUCLEOTIDE SEQUENCE</scope>
</reference>